<dbReference type="EMBL" id="CP017715">
    <property type="protein sequence ID" value="AOY87810.1"/>
    <property type="molecule type" value="Genomic_DNA"/>
</dbReference>
<dbReference type="Proteomes" id="UP000177445">
    <property type="component" value="Chromosome"/>
</dbReference>
<keyword evidence="5" id="KW-1185">Reference proteome</keyword>
<keyword evidence="4" id="KW-0489">Methyltransferase</keyword>
<feature type="domain" description="Methyltransferase type 11" evidence="2">
    <location>
        <begin position="41"/>
        <end position="139"/>
    </location>
</feature>
<dbReference type="PANTHER" id="PTHR43861">
    <property type="entry name" value="TRANS-ACONITATE 2-METHYLTRANSFERASE-RELATED"/>
    <property type="match status" value="1"/>
</dbReference>
<evidence type="ECO:0000256" key="1">
    <source>
        <dbReference type="ARBA" id="ARBA00022679"/>
    </source>
</evidence>
<dbReference type="SUPFAM" id="SSF53335">
    <property type="entry name" value="S-adenosyl-L-methionine-dependent methyltransferases"/>
    <property type="match status" value="1"/>
</dbReference>
<organism evidence="4 5">
    <name type="scientific">Marinobacter salinus</name>
    <dbReference type="NCBI Taxonomy" id="1874317"/>
    <lineage>
        <taxon>Bacteria</taxon>
        <taxon>Pseudomonadati</taxon>
        <taxon>Pseudomonadota</taxon>
        <taxon>Gammaproteobacteria</taxon>
        <taxon>Pseudomonadales</taxon>
        <taxon>Marinobacteraceae</taxon>
        <taxon>Marinobacter</taxon>
    </lineage>
</organism>
<name>A0A1D9GK94_9GAMM</name>
<evidence type="ECO:0000259" key="2">
    <source>
        <dbReference type="Pfam" id="PF08241"/>
    </source>
</evidence>
<gene>
    <name evidence="4" type="ORF">BKP64_06280</name>
</gene>
<evidence type="ECO:0000313" key="4">
    <source>
        <dbReference type="EMBL" id="AOY87810.1"/>
    </source>
</evidence>
<dbReference type="AlphaFoldDB" id="A0A1D9GK94"/>
<dbReference type="KEGG" id="msq:BKP64_06280"/>
<accession>A0A1D9GK94</accession>
<dbReference type="InterPro" id="IPR013216">
    <property type="entry name" value="Methyltransf_11"/>
</dbReference>
<protein>
    <submittedName>
        <fullName evidence="4">Methyltransferase type 11</fullName>
    </submittedName>
</protein>
<dbReference type="OrthoDB" id="7348755at2"/>
<evidence type="ECO:0000259" key="3">
    <source>
        <dbReference type="Pfam" id="PF13395"/>
    </source>
</evidence>
<dbReference type="Gene3D" id="1.10.30.50">
    <property type="match status" value="1"/>
</dbReference>
<keyword evidence="1 4" id="KW-0808">Transferase</keyword>
<evidence type="ECO:0000313" key="5">
    <source>
        <dbReference type="Proteomes" id="UP000177445"/>
    </source>
</evidence>
<reference evidence="4 5" key="1">
    <citation type="submission" date="2016-10" db="EMBL/GenBank/DDBJ databases">
        <title>Marinobacter salinus sp. nov., a moderately halophilic bacterium isolated from a tidal flat environment.</title>
        <authorList>
            <person name="Park S.-J."/>
        </authorList>
    </citation>
    <scope>NUCLEOTIDE SEQUENCE [LARGE SCALE GENOMIC DNA]</scope>
    <source>
        <strain evidence="4 5">Hb8</strain>
    </source>
</reference>
<dbReference type="GO" id="GO:0032259">
    <property type="term" value="P:methylation"/>
    <property type="evidence" value="ECO:0007669"/>
    <property type="project" value="UniProtKB-KW"/>
</dbReference>
<sequence>MSYGPYNKNAQNFFNQYQSLTFEQVHQDWLSFLGDKPGLALDVGAGSGRDSSALAARGWDVVAVEPATGLRELGQDATRRQSVHWVDDQLPDLGKIRELSYRFDLILVSAVWMHIPPSDRERAFRILTELLAPGGMLVITLRHGPGDGERVFYDVSREDLEGFAKRRALISLPLPVGRKKDELQRNEVSWETLAFRLADDGTGALPTVRHIIVNDNKSSTYKLGLLRTLVRIADGAPGLALNRTDDWVEIPLGAVGLFWIMLYHPLVLRHQLRQAPGSRGYGFATEDFFKLQSFTPLDFRVGMSLSADVAPVVLRAIRDACSTILKNPAHFTTWPGSNRPVFEGGSARMTIKKAPVRLDKETLSRFGTFRVPSFLWDAFSRYACWIEPAIVNEWIDLMGSWDLRYSMDVYHRGLQWVEGRRDTSAVRQMINQQLETGRVECVWTAQNLKAKRFDVDHCFPWSRWNNNDLWNLMPSSHTANASKSEKLPGDLLLKEAHPRVVNWWEQAIVGTSREEQFFSEAEASLPLLGQERTVEGVFEGMLQQRLRLKTNLQLAEWLGL</sequence>
<dbReference type="Gene3D" id="3.40.50.150">
    <property type="entry name" value="Vaccinia Virus protein VP39"/>
    <property type="match status" value="1"/>
</dbReference>
<dbReference type="RefSeq" id="WP_070967429.1">
    <property type="nucleotide sequence ID" value="NZ_CP017715.1"/>
</dbReference>
<dbReference type="InterPro" id="IPR029063">
    <property type="entry name" value="SAM-dependent_MTases_sf"/>
</dbReference>
<feature type="domain" description="HNH nuclease" evidence="3">
    <location>
        <begin position="445"/>
        <end position="488"/>
    </location>
</feature>
<dbReference type="Pfam" id="PF08241">
    <property type="entry name" value="Methyltransf_11"/>
    <property type="match status" value="1"/>
</dbReference>
<dbReference type="PANTHER" id="PTHR43861:SF3">
    <property type="entry name" value="PUTATIVE (AFU_ORTHOLOGUE AFUA_2G14390)-RELATED"/>
    <property type="match status" value="1"/>
</dbReference>
<dbReference type="CDD" id="cd02440">
    <property type="entry name" value="AdoMet_MTases"/>
    <property type="match status" value="1"/>
</dbReference>
<dbReference type="InterPro" id="IPR003615">
    <property type="entry name" value="HNH_nuc"/>
</dbReference>
<dbReference type="STRING" id="1874317.BKP64_06280"/>
<dbReference type="Pfam" id="PF13395">
    <property type="entry name" value="HNH_4"/>
    <property type="match status" value="1"/>
</dbReference>
<proteinExistence type="predicted"/>
<dbReference type="GO" id="GO:0008757">
    <property type="term" value="F:S-adenosylmethionine-dependent methyltransferase activity"/>
    <property type="evidence" value="ECO:0007669"/>
    <property type="project" value="InterPro"/>
</dbReference>